<dbReference type="GO" id="GO:0005737">
    <property type="term" value="C:cytoplasm"/>
    <property type="evidence" value="ECO:0007669"/>
    <property type="project" value="TreeGrafter"/>
</dbReference>
<evidence type="ECO:0000313" key="5">
    <source>
        <dbReference type="EMBL" id="VUG17435.1"/>
    </source>
</evidence>
<reference evidence="5 6" key="1">
    <citation type="submission" date="2019-07" db="EMBL/GenBank/DDBJ databases">
        <authorList>
            <person name="Friedrich A."/>
            <person name="Schacherer J."/>
        </authorList>
    </citation>
    <scope>NUCLEOTIDE SEQUENCE [LARGE SCALE GENOMIC DNA]</scope>
</reference>
<dbReference type="AlphaFoldDB" id="A0A7D9CWP3"/>
<protein>
    <submittedName>
        <fullName evidence="5">DEBR0S2_07118g1_1</fullName>
    </submittedName>
</protein>
<feature type="region of interest" description="Disordered" evidence="1">
    <location>
        <begin position="384"/>
        <end position="423"/>
    </location>
</feature>
<dbReference type="EMBL" id="CABFWN010000002">
    <property type="protein sequence ID" value="VUG17435.1"/>
    <property type="molecule type" value="Genomic_DNA"/>
</dbReference>
<dbReference type="GO" id="GO:0005634">
    <property type="term" value="C:nucleus"/>
    <property type="evidence" value="ECO:0007669"/>
    <property type="project" value="TreeGrafter"/>
</dbReference>
<dbReference type="Pfam" id="PF17748">
    <property type="entry name" value="VID27_N"/>
    <property type="match status" value="1"/>
</dbReference>
<feature type="domain" description="Vid27 PH-like" evidence="3">
    <location>
        <begin position="244"/>
        <end position="356"/>
    </location>
</feature>
<dbReference type="InterPro" id="IPR040979">
    <property type="entry name" value="Vid27_N"/>
</dbReference>
<sequence length="792" mass="90648">MNILRRFFLSNKTHSGDTSVSIPSGQLILVRSPASPKSENECLYEDVILSIRETSSPFNYQLVVGKNHTSEQDLISDGDDENNEEDELFESDTTVLKSFLIDAQLKFILFEDTESEILGWKDLEGDAGDMYEYRINPTVPQDTVDHFLFAIYRCEYERKYKRSSADIHAASLKEFVVEQKDLQLEGDHILSSISTASSTLDLHSNLQGVDDEDEADEEDEGDEDEFQDAIEEVATEEQVKGELIGSVLCDLFVYDAKKQSFKTKQKGMEASIEDIGHWNYLMQIKKKQSEEDTKSKDFSIVSYVIEQLDPTFRFEQFSFIFNYFTEKAGYTFLMRFANRDEYDKFQKMFAKALWQHNNEREWRLIKETEQDYLVDTFRDVSLSDEDMPDAVSDDDDDVEMTDSTVNMKDNESDSEDEQKTRYKNSAEHNKGLKIGLKDDRAFISRGNKLGIFRTDNDDRKLTFSTAIESISSSRQKNKKINLDRMMLQKGDTTMIIQDTADPNTIYKMDLNRGKVVEDWTMTKDSVGIPVVNFAPNDKYAEMGDEETFLGLSKQSLFRVDPRTKNKIVDSDFKQYKSKTNFSQIATTDNGYIAASTKGGEIKLYDKLGRNAKTSLPGLGDDFIGLTTSSDGRFILATCKTYLLLIDVKIKKGKYRYKMGFERSFGKDDKPLPKKLTLKPEHLAYLRQVCGNNMSFTKANFNSTLQYKTNTPSSIITSIGPFAVTWSMRKVLKNDPEPYTIRRYNDTVMMGDFTVHNAHRMIFTLPDDVTLASSKSFKKPSTEFGGVVKEYQG</sequence>
<evidence type="ECO:0000259" key="4">
    <source>
        <dbReference type="Pfam" id="PF17748"/>
    </source>
</evidence>
<feature type="domain" description="Vacuolar import/degradation Vid27 C-terminal" evidence="2">
    <location>
        <begin position="427"/>
        <end position="782"/>
    </location>
</feature>
<dbReference type="Proteomes" id="UP000478008">
    <property type="component" value="Unassembled WGS sequence"/>
</dbReference>
<proteinExistence type="predicted"/>
<organism evidence="5 6">
    <name type="scientific">Dekkera bruxellensis</name>
    <name type="common">Brettanomyces custersii</name>
    <dbReference type="NCBI Taxonomy" id="5007"/>
    <lineage>
        <taxon>Eukaryota</taxon>
        <taxon>Fungi</taxon>
        <taxon>Dikarya</taxon>
        <taxon>Ascomycota</taxon>
        <taxon>Saccharomycotina</taxon>
        <taxon>Pichiomycetes</taxon>
        <taxon>Pichiales</taxon>
        <taxon>Pichiaceae</taxon>
        <taxon>Brettanomyces</taxon>
    </lineage>
</organism>
<feature type="compositionally biased region" description="Acidic residues" evidence="1">
    <location>
        <begin position="384"/>
        <end position="400"/>
    </location>
</feature>
<dbReference type="PANTHER" id="PTHR31913">
    <property type="entry name" value="VACUOLAR IMPORT AND DEGRADATION PROTEIN 27"/>
    <property type="match status" value="1"/>
</dbReference>
<evidence type="ECO:0000259" key="2">
    <source>
        <dbReference type="Pfam" id="PF08553"/>
    </source>
</evidence>
<evidence type="ECO:0000256" key="1">
    <source>
        <dbReference type="SAM" id="MobiDB-lite"/>
    </source>
</evidence>
<dbReference type="PANTHER" id="PTHR31913:SF0">
    <property type="entry name" value="VACUOLAR IMPORT AND DEGRADATION PROTEIN 27"/>
    <property type="match status" value="1"/>
</dbReference>
<dbReference type="InterPro" id="IPR040768">
    <property type="entry name" value="Vid27_PH"/>
</dbReference>
<dbReference type="SUPFAM" id="SSF50969">
    <property type="entry name" value="YVTN repeat-like/Quinoprotein amine dehydrogenase"/>
    <property type="match status" value="1"/>
</dbReference>
<dbReference type="Pfam" id="PF17747">
    <property type="entry name" value="VID27_PH"/>
    <property type="match status" value="1"/>
</dbReference>
<dbReference type="InterPro" id="IPR011044">
    <property type="entry name" value="Quino_amine_DH_bsu"/>
</dbReference>
<dbReference type="Pfam" id="PF08553">
    <property type="entry name" value="VID27"/>
    <property type="match status" value="1"/>
</dbReference>
<gene>
    <name evidence="5" type="primary">VID27</name>
    <name evidence="5" type="ORF">DEBR0S2_07118G</name>
</gene>
<evidence type="ECO:0000313" key="6">
    <source>
        <dbReference type="Proteomes" id="UP000478008"/>
    </source>
</evidence>
<name>A0A7D9CWP3_DEKBR</name>
<feature type="domain" description="Vid27 N-terminal" evidence="4">
    <location>
        <begin position="1"/>
        <end position="175"/>
    </location>
</feature>
<keyword evidence="6" id="KW-1185">Reference proteome</keyword>
<dbReference type="InterPro" id="IPR013863">
    <property type="entry name" value="VID27_C"/>
</dbReference>
<dbReference type="InterPro" id="IPR040458">
    <property type="entry name" value="Vid27"/>
</dbReference>
<accession>A0A7D9CWP3</accession>
<evidence type="ECO:0000259" key="3">
    <source>
        <dbReference type="Pfam" id="PF17747"/>
    </source>
</evidence>